<proteinExistence type="inferred from homology"/>
<dbReference type="EC" id="5.4.99.-" evidence="5"/>
<evidence type="ECO:0000313" key="7">
    <source>
        <dbReference type="EMBL" id="MDQ7937048.1"/>
    </source>
</evidence>
<dbReference type="Gene3D" id="3.30.70.1560">
    <property type="entry name" value="Alpha-L RNA-binding motif"/>
    <property type="match status" value="1"/>
</dbReference>
<evidence type="ECO:0000256" key="2">
    <source>
        <dbReference type="ARBA" id="ARBA00022884"/>
    </source>
</evidence>
<dbReference type="RefSeq" id="WP_308702825.1">
    <property type="nucleotide sequence ID" value="NZ_AP027463.1"/>
</dbReference>
<dbReference type="InterPro" id="IPR002942">
    <property type="entry name" value="S4_RNA-bd"/>
</dbReference>
<dbReference type="InterPro" id="IPR050343">
    <property type="entry name" value="RsuA_PseudoU_synthase"/>
</dbReference>
<dbReference type="InterPro" id="IPR018496">
    <property type="entry name" value="PsdUridine_synth_RsuA/RluB_CS"/>
</dbReference>
<evidence type="ECO:0000313" key="8">
    <source>
        <dbReference type="Proteomes" id="UP001227831"/>
    </source>
</evidence>
<evidence type="ECO:0000256" key="4">
    <source>
        <dbReference type="PROSITE-ProRule" id="PRU00182"/>
    </source>
</evidence>
<name>A0ABU1A840_9LACO</name>
<dbReference type="Gene3D" id="3.10.290.10">
    <property type="entry name" value="RNA-binding S4 domain"/>
    <property type="match status" value="1"/>
</dbReference>
<dbReference type="SUPFAM" id="SSF55174">
    <property type="entry name" value="Alpha-L RNA-binding motif"/>
    <property type="match status" value="1"/>
</dbReference>
<organism evidence="7 8">
    <name type="scientific">Lactiplantibacillus brownii</name>
    <dbReference type="NCBI Taxonomy" id="3069269"/>
    <lineage>
        <taxon>Bacteria</taxon>
        <taxon>Bacillati</taxon>
        <taxon>Bacillota</taxon>
        <taxon>Bacilli</taxon>
        <taxon>Lactobacillales</taxon>
        <taxon>Lactobacillaceae</taxon>
        <taxon>Lactiplantibacillus</taxon>
    </lineage>
</organism>
<dbReference type="Pfam" id="PF01479">
    <property type="entry name" value="S4"/>
    <property type="match status" value="1"/>
</dbReference>
<gene>
    <name evidence="7" type="ORF">RA086_05330</name>
</gene>
<evidence type="ECO:0000256" key="3">
    <source>
        <dbReference type="ARBA" id="ARBA00023235"/>
    </source>
</evidence>
<dbReference type="SMART" id="SM00363">
    <property type="entry name" value="S4"/>
    <property type="match status" value="1"/>
</dbReference>
<evidence type="ECO:0000256" key="5">
    <source>
        <dbReference type="RuleBase" id="RU003887"/>
    </source>
</evidence>
<comment type="similarity">
    <text evidence="1 5">Belongs to the pseudouridine synthase RsuA family.</text>
</comment>
<keyword evidence="2 4" id="KW-0694">RNA-binding</keyword>
<reference evidence="7 8" key="1">
    <citation type="journal article" date="2023" name="Int. J. Syst. Evol. Microbiol.">
        <title>Lactiplantibacillus brownii sp. nov., a novel psychrotolerant species isolated from sauerkraut.</title>
        <authorList>
            <person name="Heng Y.C."/>
            <person name="Silvaraju S."/>
            <person name="Lee J.K.Y."/>
            <person name="Kittelmann S."/>
        </authorList>
    </citation>
    <scope>NUCLEOTIDE SEQUENCE [LARGE SCALE GENOMIC DNA]</scope>
    <source>
        <strain evidence="7 8">WILCCON 0030</strain>
    </source>
</reference>
<dbReference type="InterPro" id="IPR020094">
    <property type="entry name" value="TruA/RsuA/RluB/E/F_N"/>
</dbReference>
<dbReference type="PROSITE" id="PS01149">
    <property type="entry name" value="PSI_RSU"/>
    <property type="match status" value="1"/>
</dbReference>
<sequence length="247" mass="27342">MRIDKFLHAMRVGTRTQVRRLIKDGHITTNGEPVLSGKQQVNPGSDTVLLDDQQVRYQQYFYYVLNKPVGVITATTDAQAKTVLDLFNTTDYRDDLFPVGRLDKDTEGVLVITNDGALSHALLAPAHHVTKVYEAEVTGEITPAQVAGFNDGITLKDGTQLQPAQAEIVAFHEIENFTTIQIKIHEGKYHQVKRMIGTLGERVVQLRRISFGSLTLPVGLLAGNYRALTDDELTALKADADQTITND</sequence>
<dbReference type="SUPFAM" id="SSF55120">
    <property type="entry name" value="Pseudouridine synthase"/>
    <property type="match status" value="1"/>
</dbReference>
<dbReference type="InterPro" id="IPR036986">
    <property type="entry name" value="S4_RNA-bd_sf"/>
</dbReference>
<dbReference type="InterPro" id="IPR006145">
    <property type="entry name" value="PsdUridine_synth_RsuA/RluA"/>
</dbReference>
<dbReference type="EMBL" id="JAVCWF010000001">
    <property type="protein sequence ID" value="MDQ7937048.1"/>
    <property type="molecule type" value="Genomic_DNA"/>
</dbReference>
<evidence type="ECO:0000256" key="1">
    <source>
        <dbReference type="ARBA" id="ARBA00008348"/>
    </source>
</evidence>
<dbReference type="InterPro" id="IPR020103">
    <property type="entry name" value="PsdUridine_synth_cat_dom_sf"/>
</dbReference>
<dbReference type="Proteomes" id="UP001227831">
    <property type="component" value="Unassembled WGS sequence"/>
</dbReference>
<dbReference type="InterPro" id="IPR042092">
    <property type="entry name" value="PsdUridine_s_RsuA/RluB/E/F_cat"/>
</dbReference>
<keyword evidence="3 5" id="KW-0413">Isomerase</keyword>
<comment type="caution">
    <text evidence="7">The sequence shown here is derived from an EMBL/GenBank/DDBJ whole genome shotgun (WGS) entry which is preliminary data.</text>
</comment>
<dbReference type="Gene3D" id="3.30.70.580">
    <property type="entry name" value="Pseudouridine synthase I, catalytic domain, N-terminal subdomain"/>
    <property type="match status" value="1"/>
</dbReference>
<dbReference type="PROSITE" id="PS50889">
    <property type="entry name" value="S4"/>
    <property type="match status" value="1"/>
</dbReference>
<dbReference type="GO" id="GO:0016853">
    <property type="term" value="F:isomerase activity"/>
    <property type="evidence" value="ECO:0007669"/>
    <property type="project" value="UniProtKB-KW"/>
</dbReference>
<dbReference type="NCBIfam" id="TIGR00093">
    <property type="entry name" value="pseudouridine synthase"/>
    <property type="match status" value="1"/>
</dbReference>
<dbReference type="PANTHER" id="PTHR47683:SF4">
    <property type="entry name" value="PSEUDOURIDINE SYNTHASE"/>
    <property type="match status" value="1"/>
</dbReference>
<dbReference type="InterPro" id="IPR000748">
    <property type="entry name" value="PsdUridine_synth_RsuA/RluB/E/F"/>
</dbReference>
<dbReference type="PANTHER" id="PTHR47683">
    <property type="entry name" value="PSEUDOURIDINE SYNTHASE FAMILY PROTEIN-RELATED"/>
    <property type="match status" value="1"/>
</dbReference>
<feature type="domain" description="RNA-binding S4" evidence="6">
    <location>
        <begin position="1"/>
        <end position="64"/>
    </location>
</feature>
<protein>
    <recommendedName>
        <fullName evidence="5">Pseudouridine synthase</fullName>
        <ecNumber evidence="5">5.4.99.-</ecNumber>
    </recommendedName>
</protein>
<accession>A0ABU1A840</accession>
<dbReference type="Pfam" id="PF00849">
    <property type="entry name" value="PseudoU_synth_2"/>
    <property type="match status" value="1"/>
</dbReference>
<dbReference type="CDD" id="cd02553">
    <property type="entry name" value="PseudoU_synth_RsuA"/>
    <property type="match status" value="1"/>
</dbReference>
<evidence type="ECO:0000259" key="6">
    <source>
        <dbReference type="SMART" id="SM00363"/>
    </source>
</evidence>
<keyword evidence="8" id="KW-1185">Reference proteome</keyword>
<dbReference type="CDD" id="cd00165">
    <property type="entry name" value="S4"/>
    <property type="match status" value="1"/>
</dbReference>